<accession>A0A366XZM5</accession>
<feature type="transmembrane region" description="Helical" evidence="6">
    <location>
        <begin position="28"/>
        <end position="50"/>
    </location>
</feature>
<evidence type="ECO:0000256" key="5">
    <source>
        <dbReference type="ARBA" id="ARBA00023136"/>
    </source>
</evidence>
<dbReference type="InterPro" id="IPR000612">
    <property type="entry name" value="PMP3"/>
</dbReference>
<dbReference type="GO" id="GO:0016020">
    <property type="term" value="C:membrane"/>
    <property type="evidence" value="ECO:0007669"/>
    <property type="project" value="UniProtKB-SubCell"/>
</dbReference>
<keyword evidence="4 6" id="KW-1133">Transmembrane helix</keyword>
<gene>
    <name evidence="7" type="ORF">DS031_10255</name>
</gene>
<evidence type="ECO:0000256" key="2">
    <source>
        <dbReference type="ARBA" id="ARBA00009530"/>
    </source>
</evidence>
<evidence type="ECO:0000256" key="6">
    <source>
        <dbReference type="SAM" id="Phobius"/>
    </source>
</evidence>
<dbReference type="Proteomes" id="UP000253314">
    <property type="component" value="Unassembled WGS sequence"/>
</dbReference>
<evidence type="ECO:0000256" key="4">
    <source>
        <dbReference type="ARBA" id="ARBA00022989"/>
    </source>
</evidence>
<keyword evidence="8" id="KW-1185">Reference proteome</keyword>
<evidence type="ECO:0000256" key="1">
    <source>
        <dbReference type="ARBA" id="ARBA00004370"/>
    </source>
</evidence>
<name>A0A366XZM5_9BACI</name>
<comment type="subcellular location">
    <subcellularLocation>
        <location evidence="1">Membrane</location>
    </subcellularLocation>
</comment>
<keyword evidence="3 6" id="KW-0812">Transmembrane</keyword>
<keyword evidence="5 6" id="KW-0472">Membrane</keyword>
<dbReference type="Pfam" id="PF01679">
    <property type="entry name" value="Pmp3"/>
    <property type="match status" value="1"/>
</dbReference>
<dbReference type="PANTHER" id="PTHR21659">
    <property type="entry name" value="HYDROPHOBIC PROTEIN RCI2 LOW TEMPERATURE AND SALT RESPONSIVE PROTEIN LTI6 -RELATED"/>
    <property type="match status" value="1"/>
</dbReference>
<sequence length="69" mass="7930">MEVLTLLYILAIIFPPLAVLIAGKPFQAIVNLILTLCFYVPGLIHALLVVHDRKADKRLKKQMKMMRRE</sequence>
<reference evidence="7 8" key="1">
    <citation type="submission" date="2018-07" db="EMBL/GenBank/DDBJ databases">
        <title>Lottiidibacillus patelloidae gen. nov., sp. nov., isolated from the intestinal tract of a marine limpet and the reclassification of B. taeanensis BH030017T, B. algicola KMM 3737T and B. hwajinpoensis SW-72T as genus Lottiidibacillus.</title>
        <authorList>
            <person name="Liu R."/>
            <person name="Huang Z."/>
        </authorList>
    </citation>
    <scope>NUCLEOTIDE SEQUENCE [LARGE SCALE GENOMIC DNA]</scope>
    <source>
        <strain evidence="7 8">BH030017</strain>
    </source>
</reference>
<proteinExistence type="inferred from homology"/>
<evidence type="ECO:0000313" key="8">
    <source>
        <dbReference type="Proteomes" id="UP000253314"/>
    </source>
</evidence>
<dbReference type="EMBL" id="QOCW01000009">
    <property type="protein sequence ID" value="RBW69603.1"/>
    <property type="molecule type" value="Genomic_DNA"/>
</dbReference>
<comment type="similarity">
    <text evidence="2">Belongs to the UPF0057 (PMP3) family.</text>
</comment>
<evidence type="ECO:0000256" key="3">
    <source>
        <dbReference type="ARBA" id="ARBA00022692"/>
    </source>
</evidence>
<protein>
    <submittedName>
        <fullName evidence="7">YqaE/Pmp3 family membrane protein</fullName>
    </submittedName>
</protein>
<evidence type="ECO:0000313" key="7">
    <source>
        <dbReference type="EMBL" id="RBW69603.1"/>
    </source>
</evidence>
<organism evidence="7 8">
    <name type="scientific">Bacillus taeanensis</name>
    <dbReference type="NCBI Taxonomy" id="273032"/>
    <lineage>
        <taxon>Bacteria</taxon>
        <taxon>Bacillati</taxon>
        <taxon>Bacillota</taxon>
        <taxon>Bacilli</taxon>
        <taxon>Bacillales</taxon>
        <taxon>Bacillaceae</taxon>
        <taxon>Bacillus</taxon>
    </lineage>
</organism>
<dbReference type="AlphaFoldDB" id="A0A366XZM5"/>
<dbReference type="PROSITE" id="PS01309">
    <property type="entry name" value="UPF0057"/>
    <property type="match status" value="1"/>
</dbReference>
<dbReference type="PANTHER" id="PTHR21659:SF42">
    <property type="entry name" value="UPF0057 MEMBRANE PROTEIN ZK632.10-RELATED"/>
    <property type="match status" value="1"/>
</dbReference>
<comment type="caution">
    <text evidence="7">The sequence shown here is derived from an EMBL/GenBank/DDBJ whole genome shotgun (WGS) entry which is preliminary data.</text>
</comment>